<feature type="region of interest" description="Disordered" evidence="1">
    <location>
        <begin position="1"/>
        <end position="92"/>
    </location>
</feature>
<feature type="compositionally biased region" description="Low complexity" evidence="1">
    <location>
        <begin position="27"/>
        <end position="39"/>
    </location>
</feature>
<dbReference type="EMBL" id="FOYD01000003">
    <property type="protein sequence ID" value="SFQ75848.1"/>
    <property type="molecule type" value="Genomic_DNA"/>
</dbReference>
<dbReference type="Proteomes" id="UP000242815">
    <property type="component" value="Unassembled WGS sequence"/>
</dbReference>
<evidence type="ECO:0000313" key="4">
    <source>
        <dbReference type="Proteomes" id="UP000242815"/>
    </source>
</evidence>
<reference evidence="3 4" key="1">
    <citation type="submission" date="2016-10" db="EMBL/GenBank/DDBJ databases">
        <authorList>
            <person name="de Groot N.N."/>
        </authorList>
    </citation>
    <scope>NUCLEOTIDE SEQUENCE [LARGE SCALE GENOMIC DNA]</scope>
    <source>
        <strain evidence="3 4">JCM 18415</strain>
    </source>
</reference>
<dbReference type="STRING" id="1002526.SAMN05216578_103126"/>
<evidence type="ECO:0000313" key="5">
    <source>
        <dbReference type="Proteomes" id="UP001281217"/>
    </source>
</evidence>
<protein>
    <submittedName>
        <fullName evidence="3">Uncharacterized protein</fullName>
    </submittedName>
</protein>
<feature type="compositionally biased region" description="Polar residues" evidence="1">
    <location>
        <begin position="42"/>
        <end position="55"/>
    </location>
</feature>
<accession>A0A1I6B4E6</accession>
<dbReference type="RefSeq" id="WP_090537974.1">
    <property type="nucleotide sequence ID" value="NZ_FOYD01000003.1"/>
</dbReference>
<proteinExistence type="predicted"/>
<dbReference type="AlphaFoldDB" id="A0A1I6B4E6"/>
<dbReference type="Proteomes" id="UP001281217">
    <property type="component" value="Unassembled WGS sequence"/>
</dbReference>
<gene>
    <name evidence="2" type="ORF">RED13_001272</name>
    <name evidence="3" type="ORF">SAMN05216578_103126</name>
</gene>
<organism evidence="3 4">
    <name type="scientific">Halopseudomonas formosensis</name>
    <dbReference type="NCBI Taxonomy" id="1002526"/>
    <lineage>
        <taxon>Bacteria</taxon>
        <taxon>Pseudomonadati</taxon>
        <taxon>Pseudomonadota</taxon>
        <taxon>Gammaproteobacteria</taxon>
        <taxon>Pseudomonadales</taxon>
        <taxon>Pseudomonadaceae</taxon>
        <taxon>Halopseudomonas</taxon>
    </lineage>
</organism>
<reference evidence="2" key="3">
    <citation type="submission" date="2024-05" db="EMBL/GenBank/DDBJ databases">
        <authorList>
            <person name="de Witt J."/>
        </authorList>
    </citation>
    <scope>NUCLEOTIDE SEQUENCE</scope>
    <source>
        <strain evidence="2">FZJ</strain>
    </source>
</reference>
<evidence type="ECO:0000256" key="1">
    <source>
        <dbReference type="SAM" id="MobiDB-lite"/>
    </source>
</evidence>
<evidence type="ECO:0000313" key="3">
    <source>
        <dbReference type="EMBL" id="SFQ75848.1"/>
    </source>
</evidence>
<sequence length="92" mass="9578">MQIPGLPPAGTQQEVFKPDRQPRPTGAQALAQDPLADLPVDQDTSGGTGRQPQPQAETATADGETDTVQTQPDAAPVAAELPRKGLLVDIRA</sequence>
<reference evidence="5" key="2">
    <citation type="submission" date="2023-07" db="EMBL/GenBank/DDBJ databases">
        <authorList>
            <person name="de Witt J."/>
        </authorList>
    </citation>
    <scope>NUCLEOTIDE SEQUENCE [LARGE SCALE GENOMIC DNA]</scope>
    <source>
        <strain evidence="5">FZJ</strain>
    </source>
</reference>
<evidence type="ECO:0000313" key="2">
    <source>
        <dbReference type="EMBL" id="MDX9686851.1"/>
    </source>
</evidence>
<keyword evidence="5" id="KW-1185">Reference proteome</keyword>
<dbReference type="EMBL" id="JAVRDO010000003">
    <property type="protein sequence ID" value="MDX9686851.1"/>
    <property type="molecule type" value="Genomic_DNA"/>
</dbReference>
<name>A0A1I6B4E6_9GAMM</name>